<dbReference type="InterPro" id="IPR016470">
    <property type="entry name" value="Phycobilisome"/>
</dbReference>
<evidence type="ECO:0000313" key="11">
    <source>
        <dbReference type="Proteomes" id="UP000607397"/>
    </source>
</evidence>
<comment type="caution">
    <text evidence="10">The sequence shown here is derived from an EMBL/GenBank/DDBJ whole genome shotgun (WGS) entry which is preliminary data.</text>
</comment>
<keyword evidence="11" id="KW-1185">Reference proteome</keyword>
<feature type="domain" description="CpcD-like" evidence="8">
    <location>
        <begin position="220"/>
        <end position="272"/>
    </location>
</feature>
<dbReference type="RefSeq" id="WP_161825670.1">
    <property type="nucleotide sequence ID" value="NZ_WVIC01000022.1"/>
</dbReference>
<feature type="domain" description="PBS-linker" evidence="9">
    <location>
        <begin position="1"/>
        <end position="180"/>
    </location>
</feature>
<comment type="subcellular location">
    <subcellularLocation>
        <location evidence="1">Cellular thylakoid membrane</location>
        <topology evidence="1">Peripheral membrane protein</topology>
        <orientation evidence="1">Cytoplasmic side</orientation>
    </subcellularLocation>
</comment>
<dbReference type="Pfam" id="PF01383">
    <property type="entry name" value="CpcD"/>
    <property type="match status" value="1"/>
</dbReference>
<dbReference type="GO" id="GO:0031676">
    <property type="term" value="C:plasma membrane-derived thylakoid membrane"/>
    <property type="evidence" value="ECO:0007669"/>
    <property type="project" value="UniProtKB-SubCell"/>
</dbReference>
<reference evidence="10" key="1">
    <citation type="submission" date="2019-12" db="EMBL/GenBank/DDBJ databases">
        <title>High-Quality draft genome sequences of three cyanobacteria isolated from the limestone walls of the Old Cathedral of Coimbra.</title>
        <authorList>
            <person name="Tiago I."/>
            <person name="Soares F."/>
            <person name="Portugal A."/>
        </authorList>
    </citation>
    <scope>NUCLEOTIDE SEQUENCE [LARGE SCALE GENOMIC DNA]</scope>
    <source>
        <strain evidence="10">C</strain>
    </source>
</reference>
<evidence type="ECO:0000256" key="6">
    <source>
        <dbReference type="ARBA" id="ARBA00023136"/>
    </source>
</evidence>
<keyword evidence="6" id="KW-0472">Membrane</keyword>
<dbReference type="GO" id="GO:0015979">
    <property type="term" value="P:photosynthesis"/>
    <property type="evidence" value="ECO:0007669"/>
    <property type="project" value="UniProtKB-KW"/>
</dbReference>
<dbReference type="GO" id="GO:0030089">
    <property type="term" value="C:phycobilisome"/>
    <property type="evidence" value="ECO:0007669"/>
    <property type="project" value="UniProtKB-UniRule"/>
</dbReference>
<dbReference type="InterPro" id="IPR001297">
    <property type="entry name" value="PBS_linker_dom"/>
</dbReference>
<comment type="similarity">
    <text evidence="7">Belongs to the phycobilisome linker protein family.</text>
</comment>
<proteinExistence type="inferred from homology"/>
<dbReference type="AlphaFoldDB" id="A0A8K2A8H2"/>
<name>A0A8K2A8H2_9CYAN</name>
<organism evidence="10 11">
    <name type="scientific">Petrachloros mirabilis ULC683</name>
    <dbReference type="NCBI Taxonomy" id="2781853"/>
    <lineage>
        <taxon>Bacteria</taxon>
        <taxon>Bacillati</taxon>
        <taxon>Cyanobacteriota</taxon>
        <taxon>Cyanophyceae</taxon>
        <taxon>Synechococcales</taxon>
        <taxon>Petrachlorosaceae</taxon>
        <taxon>Petrachloros</taxon>
        <taxon>Petrachloros mirabilis</taxon>
    </lineage>
</organism>
<evidence type="ECO:0000256" key="1">
    <source>
        <dbReference type="ARBA" id="ARBA00004445"/>
    </source>
</evidence>
<dbReference type="PIRSF" id="PIRSF005898">
    <property type="entry name" value="Phycobilisome_CpeC/CpcI"/>
    <property type="match status" value="1"/>
</dbReference>
<dbReference type="PANTHER" id="PTHR34011:SF6">
    <property type="entry name" value="PHYCOBILIPROTEIN APCE"/>
    <property type="match status" value="1"/>
</dbReference>
<evidence type="ECO:0000256" key="2">
    <source>
        <dbReference type="ARBA" id="ARBA00022531"/>
    </source>
</evidence>
<dbReference type="PROSITE" id="PS51441">
    <property type="entry name" value="CPCD_LIKE"/>
    <property type="match status" value="1"/>
</dbReference>
<dbReference type="PANTHER" id="PTHR34011">
    <property type="entry name" value="PHYCOBILISOME 32.1 KDA LINKER POLYPEPTIDE, PHYCOCYANIN-ASSOCIATED, ROD 2-RELATED"/>
    <property type="match status" value="1"/>
</dbReference>
<keyword evidence="3" id="KW-0042">Antenna complex</keyword>
<evidence type="ECO:0000256" key="5">
    <source>
        <dbReference type="ARBA" id="ARBA00023078"/>
    </source>
</evidence>
<sequence>MTSLLAAKQLGFEPSATMPKVELRAYSTEDEVQAAIWASYRQVLGHDHLMESERLISAESLLRQGDISVRDFVRAIAQSELYRHKFFHSSPQVRFIELNFKHLLGRAPYDESEITEHVNLYVQKGYEAEINSYIDSEEYNQNFGESIVPYYRGFSTQRGQKTVGFNRMFQLYRGYANSDRAQGNDKRGALTLDLARNMANTVRTPSFGRALNGNSSTERGQLYRIRVIQGNQNRTPQIRRSLREFVVAYEQLTPTLQRLNQRGCQIVGVSAA</sequence>
<dbReference type="InterPro" id="IPR008213">
    <property type="entry name" value="CpcD-like_dom"/>
</dbReference>
<dbReference type="Pfam" id="PF00427">
    <property type="entry name" value="PBS_linker_poly"/>
    <property type="match status" value="1"/>
</dbReference>
<evidence type="ECO:0000256" key="4">
    <source>
        <dbReference type="ARBA" id="ARBA00022738"/>
    </source>
</evidence>
<accession>A0A8K2A8H2</accession>
<keyword evidence="2" id="KW-0602">Photosynthesis</keyword>
<evidence type="ECO:0000259" key="9">
    <source>
        <dbReference type="PROSITE" id="PS51445"/>
    </source>
</evidence>
<evidence type="ECO:0000256" key="7">
    <source>
        <dbReference type="PROSITE-ProRule" id="PRU00775"/>
    </source>
</evidence>
<evidence type="ECO:0000259" key="8">
    <source>
        <dbReference type="PROSITE" id="PS51441"/>
    </source>
</evidence>
<dbReference type="PROSITE" id="PS51445">
    <property type="entry name" value="PBS_LINKER"/>
    <property type="match status" value="1"/>
</dbReference>
<keyword evidence="5" id="KW-0793">Thylakoid</keyword>
<evidence type="ECO:0000256" key="3">
    <source>
        <dbReference type="ARBA" id="ARBA00022549"/>
    </source>
</evidence>
<gene>
    <name evidence="10" type="ORF">GS597_11900</name>
</gene>
<protein>
    <submittedName>
        <fullName evidence="10">Photosystem I reaction center subunit XII</fullName>
    </submittedName>
</protein>
<evidence type="ECO:0000313" key="10">
    <source>
        <dbReference type="EMBL" id="NCJ07194.1"/>
    </source>
</evidence>
<dbReference type="Gene3D" id="1.10.3130.20">
    <property type="entry name" value="Phycobilisome linker domain"/>
    <property type="match status" value="1"/>
</dbReference>
<dbReference type="SMART" id="SM01094">
    <property type="entry name" value="CpcD"/>
    <property type="match status" value="1"/>
</dbReference>
<dbReference type="Proteomes" id="UP000607397">
    <property type="component" value="Unassembled WGS sequence"/>
</dbReference>
<dbReference type="InterPro" id="IPR038255">
    <property type="entry name" value="PBS_linker_sf"/>
</dbReference>
<keyword evidence="4 7" id="KW-0605">Phycobilisome</keyword>
<dbReference type="EMBL" id="WVIC01000022">
    <property type="protein sequence ID" value="NCJ07194.1"/>
    <property type="molecule type" value="Genomic_DNA"/>
</dbReference>